<dbReference type="CDD" id="cd03487">
    <property type="entry name" value="RT_Bac_retron_II"/>
    <property type="match status" value="1"/>
</dbReference>
<dbReference type="PROSITE" id="PS50878">
    <property type="entry name" value="RT_POL"/>
    <property type="match status" value="1"/>
</dbReference>
<keyword evidence="8" id="KW-1185">Reference proteome</keyword>
<organism evidence="7 8">
    <name type="scientific">Tsuneonella litorea</name>
    <dbReference type="NCBI Taxonomy" id="2976475"/>
    <lineage>
        <taxon>Bacteria</taxon>
        <taxon>Pseudomonadati</taxon>
        <taxon>Pseudomonadota</taxon>
        <taxon>Alphaproteobacteria</taxon>
        <taxon>Sphingomonadales</taxon>
        <taxon>Erythrobacteraceae</taxon>
        <taxon>Tsuneonella</taxon>
    </lineage>
</organism>
<keyword evidence="2" id="KW-0548">Nucleotidyltransferase</keyword>
<dbReference type="GO" id="GO:0046872">
    <property type="term" value="F:metal ion binding"/>
    <property type="evidence" value="ECO:0007669"/>
    <property type="project" value="UniProtKB-KW"/>
</dbReference>
<feature type="domain" description="Reverse transcriptase" evidence="6">
    <location>
        <begin position="30"/>
        <end position="238"/>
    </location>
</feature>
<keyword evidence="3" id="KW-0479">Metal-binding</keyword>
<dbReference type="EMBL" id="JAOAMV010000008">
    <property type="protein sequence ID" value="MCT2560053.1"/>
    <property type="molecule type" value="Genomic_DNA"/>
</dbReference>
<evidence type="ECO:0000313" key="7">
    <source>
        <dbReference type="EMBL" id="MCT2560053.1"/>
    </source>
</evidence>
<evidence type="ECO:0000256" key="4">
    <source>
        <dbReference type="ARBA" id="ARBA00022842"/>
    </source>
</evidence>
<keyword evidence="1" id="KW-0808">Transferase</keyword>
<gene>
    <name evidence="7" type="ORF">N0B51_13805</name>
</gene>
<reference evidence="7" key="1">
    <citation type="submission" date="2022-09" db="EMBL/GenBank/DDBJ databases">
        <title>The genome sequence of Tsuneonella sp. YG55.</title>
        <authorList>
            <person name="Liu Y."/>
        </authorList>
    </citation>
    <scope>NUCLEOTIDE SEQUENCE</scope>
    <source>
        <strain evidence="7">YG55</strain>
    </source>
</reference>
<proteinExistence type="predicted"/>
<dbReference type="Pfam" id="PF00078">
    <property type="entry name" value="RVT_1"/>
    <property type="match status" value="1"/>
</dbReference>
<evidence type="ECO:0000256" key="5">
    <source>
        <dbReference type="ARBA" id="ARBA00022918"/>
    </source>
</evidence>
<evidence type="ECO:0000256" key="2">
    <source>
        <dbReference type="ARBA" id="ARBA00022695"/>
    </source>
</evidence>
<dbReference type="Proteomes" id="UP001142648">
    <property type="component" value="Unassembled WGS sequence"/>
</dbReference>
<dbReference type="GO" id="GO:0003964">
    <property type="term" value="F:RNA-directed DNA polymerase activity"/>
    <property type="evidence" value="ECO:0007669"/>
    <property type="project" value="UniProtKB-KW"/>
</dbReference>
<dbReference type="InterPro" id="IPR000123">
    <property type="entry name" value="Reverse_transcriptase_msDNA"/>
</dbReference>
<comment type="caution">
    <text evidence="7">The sequence shown here is derived from an EMBL/GenBank/DDBJ whole genome shotgun (WGS) entry which is preliminary data.</text>
</comment>
<keyword evidence="4" id="KW-0460">Magnesium</keyword>
<evidence type="ECO:0000256" key="3">
    <source>
        <dbReference type="ARBA" id="ARBA00022723"/>
    </source>
</evidence>
<dbReference type="InterPro" id="IPR000477">
    <property type="entry name" value="RT_dom"/>
</dbReference>
<name>A0A9X2W3P4_9SPHN</name>
<dbReference type="PRINTS" id="PR00866">
    <property type="entry name" value="RNADNAPOLMS"/>
</dbReference>
<evidence type="ECO:0000256" key="1">
    <source>
        <dbReference type="ARBA" id="ARBA00022679"/>
    </source>
</evidence>
<sequence length="289" mass="32766">MPNRPTHSLNQSSLFKLRSRSKLAALLGIATADLRALSAGDTLYTEFDIPKKSGGGLRHVENPCRALKRVQARLAKLLTRINPPDFLFCPVKRRCYVANAAAHRGNRVVQCLDIRKFFPSTPQRRVFWFFHRIMQCERDIAGLLANLACYQGHLPTGSPLSPIMAYFAYYDLWERIAAFCKERGYTFTVYIDDVTISGTRVPKADIWEVRKMIHGMGLRYHKEKTFVDQPAEITGVVVRDGELLAPFRQHKKMHEARARLAKATDNDRDALLGRVAGIEGQIQQIAAKN</sequence>
<dbReference type="GO" id="GO:0003723">
    <property type="term" value="F:RNA binding"/>
    <property type="evidence" value="ECO:0007669"/>
    <property type="project" value="InterPro"/>
</dbReference>
<protein>
    <submittedName>
        <fullName evidence="7">Reverse transcriptase family protein</fullName>
    </submittedName>
</protein>
<keyword evidence="5 7" id="KW-0695">RNA-directed DNA polymerase</keyword>
<accession>A0A9X2W3P4</accession>
<evidence type="ECO:0000259" key="6">
    <source>
        <dbReference type="PROSITE" id="PS50878"/>
    </source>
</evidence>
<dbReference type="AlphaFoldDB" id="A0A9X2W3P4"/>
<evidence type="ECO:0000313" key="8">
    <source>
        <dbReference type="Proteomes" id="UP001142648"/>
    </source>
</evidence>